<name>A0AAN9LV83_CANGL</name>
<evidence type="ECO:0000256" key="1">
    <source>
        <dbReference type="SAM" id="SignalP"/>
    </source>
</evidence>
<protein>
    <submittedName>
        <fullName evidence="2">Uncharacterized protein</fullName>
    </submittedName>
</protein>
<keyword evidence="3" id="KW-1185">Reference proteome</keyword>
<feature type="chain" id="PRO_5042868152" evidence="1">
    <location>
        <begin position="23"/>
        <end position="109"/>
    </location>
</feature>
<proteinExistence type="predicted"/>
<dbReference type="EMBL" id="JAYMYQ010000004">
    <property type="protein sequence ID" value="KAK7340723.1"/>
    <property type="molecule type" value="Genomic_DNA"/>
</dbReference>
<dbReference type="AlphaFoldDB" id="A0AAN9LV83"/>
<sequence length="109" mass="12055">MPSMLKLLSLVLFLGLVFKADADFCSFSKISIDQTSTGNWAHGKPEWKISIIVSPNFGRLSSARFTETNFAADRIAKHGLSLISSFYEWVGAPSWFGTDFNTSLDDVLS</sequence>
<evidence type="ECO:0000313" key="3">
    <source>
        <dbReference type="Proteomes" id="UP001367508"/>
    </source>
</evidence>
<reference evidence="2 3" key="1">
    <citation type="submission" date="2024-01" db="EMBL/GenBank/DDBJ databases">
        <title>The genomes of 5 underutilized Papilionoideae crops provide insights into root nodulation and disease resistanc.</title>
        <authorList>
            <person name="Jiang F."/>
        </authorList>
    </citation>
    <scope>NUCLEOTIDE SEQUENCE [LARGE SCALE GENOMIC DNA]</scope>
    <source>
        <strain evidence="2">LVBAO_FW01</strain>
        <tissue evidence="2">Leaves</tissue>
    </source>
</reference>
<dbReference type="Proteomes" id="UP001367508">
    <property type="component" value="Unassembled WGS sequence"/>
</dbReference>
<keyword evidence="1" id="KW-0732">Signal</keyword>
<organism evidence="2 3">
    <name type="scientific">Canavalia gladiata</name>
    <name type="common">Sword bean</name>
    <name type="synonym">Dolichos gladiatus</name>
    <dbReference type="NCBI Taxonomy" id="3824"/>
    <lineage>
        <taxon>Eukaryota</taxon>
        <taxon>Viridiplantae</taxon>
        <taxon>Streptophyta</taxon>
        <taxon>Embryophyta</taxon>
        <taxon>Tracheophyta</taxon>
        <taxon>Spermatophyta</taxon>
        <taxon>Magnoliopsida</taxon>
        <taxon>eudicotyledons</taxon>
        <taxon>Gunneridae</taxon>
        <taxon>Pentapetalae</taxon>
        <taxon>rosids</taxon>
        <taxon>fabids</taxon>
        <taxon>Fabales</taxon>
        <taxon>Fabaceae</taxon>
        <taxon>Papilionoideae</taxon>
        <taxon>50 kb inversion clade</taxon>
        <taxon>NPAAA clade</taxon>
        <taxon>indigoferoid/millettioid clade</taxon>
        <taxon>Phaseoleae</taxon>
        <taxon>Canavalia</taxon>
    </lineage>
</organism>
<feature type="signal peptide" evidence="1">
    <location>
        <begin position="1"/>
        <end position="22"/>
    </location>
</feature>
<accession>A0AAN9LV83</accession>
<comment type="caution">
    <text evidence="2">The sequence shown here is derived from an EMBL/GenBank/DDBJ whole genome shotgun (WGS) entry which is preliminary data.</text>
</comment>
<gene>
    <name evidence="2" type="ORF">VNO77_21434</name>
</gene>
<evidence type="ECO:0000313" key="2">
    <source>
        <dbReference type="EMBL" id="KAK7340723.1"/>
    </source>
</evidence>